<dbReference type="EC" id="5.2.1.8" evidence="8"/>
<dbReference type="InterPro" id="IPR035538">
    <property type="entry name" value="Cyclophilin_PPIL4"/>
</dbReference>
<feature type="compositionally biased region" description="Basic and acidic residues" evidence="9">
    <location>
        <begin position="451"/>
        <end position="518"/>
    </location>
</feature>
<evidence type="ECO:0000256" key="5">
    <source>
        <dbReference type="ARBA" id="ARBA00023235"/>
    </source>
</evidence>
<dbReference type="CDD" id="cd01921">
    <property type="entry name" value="cyclophilin_RRM"/>
    <property type="match status" value="1"/>
</dbReference>
<feature type="domain" description="PPIase cyclophilin-type" evidence="10">
    <location>
        <begin position="17"/>
        <end position="175"/>
    </location>
</feature>
<keyword evidence="6 8" id="KW-0539">Nucleus</keyword>
<dbReference type="SUPFAM" id="SSF50891">
    <property type="entry name" value="Cyclophilin-like"/>
    <property type="match status" value="1"/>
</dbReference>
<dbReference type="EMBL" id="FN649760">
    <property type="protein sequence ID" value="CBJ28541.1"/>
    <property type="molecule type" value="Genomic_DNA"/>
</dbReference>
<dbReference type="InterPro" id="IPR035979">
    <property type="entry name" value="RBD_domain_sf"/>
</dbReference>
<comment type="catalytic activity">
    <reaction evidence="1 8">
        <text>[protein]-peptidylproline (omega=180) = [protein]-peptidylproline (omega=0)</text>
        <dbReference type="Rhea" id="RHEA:16237"/>
        <dbReference type="Rhea" id="RHEA-COMP:10747"/>
        <dbReference type="Rhea" id="RHEA-COMP:10748"/>
        <dbReference type="ChEBI" id="CHEBI:83833"/>
        <dbReference type="ChEBI" id="CHEBI:83834"/>
        <dbReference type="EC" id="5.2.1.8"/>
    </reaction>
</comment>
<dbReference type="Proteomes" id="UP000002630">
    <property type="component" value="Unassembled WGS sequence"/>
</dbReference>
<dbReference type="SUPFAM" id="SSF54928">
    <property type="entry name" value="RNA-binding domain, RBD"/>
    <property type="match status" value="1"/>
</dbReference>
<keyword evidence="3 7" id="KW-0694">RNA-binding</keyword>
<gene>
    <name evidence="12" type="ORF">Esi_0108_0062</name>
</gene>
<evidence type="ECO:0000313" key="12">
    <source>
        <dbReference type="EMBL" id="CBJ28541.1"/>
    </source>
</evidence>
<reference evidence="12 13" key="1">
    <citation type="journal article" date="2010" name="Nature">
        <title>The Ectocarpus genome and the independent evolution of multicellularity in brown algae.</title>
        <authorList>
            <person name="Cock J.M."/>
            <person name="Sterck L."/>
            <person name="Rouze P."/>
            <person name="Scornet D."/>
            <person name="Allen A.E."/>
            <person name="Amoutzias G."/>
            <person name="Anthouard V."/>
            <person name="Artiguenave F."/>
            <person name="Aury J.M."/>
            <person name="Badger J.H."/>
            <person name="Beszteri B."/>
            <person name="Billiau K."/>
            <person name="Bonnet E."/>
            <person name="Bothwell J.H."/>
            <person name="Bowler C."/>
            <person name="Boyen C."/>
            <person name="Brownlee C."/>
            <person name="Carrano C.J."/>
            <person name="Charrier B."/>
            <person name="Cho G.Y."/>
            <person name="Coelho S.M."/>
            <person name="Collen J."/>
            <person name="Corre E."/>
            <person name="Da Silva C."/>
            <person name="Delage L."/>
            <person name="Delaroque N."/>
            <person name="Dittami S.M."/>
            <person name="Doulbeau S."/>
            <person name="Elias M."/>
            <person name="Farnham G."/>
            <person name="Gachon C.M."/>
            <person name="Gschloessl B."/>
            <person name="Heesch S."/>
            <person name="Jabbari K."/>
            <person name="Jubin C."/>
            <person name="Kawai H."/>
            <person name="Kimura K."/>
            <person name="Kloareg B."/>
            <person name="Kupper F.C."/>
            <person name="Lang D."/>
            <person name="Le Bail A."/>
            <person name="Leblanc C."/>
            <person name="Lerouge P."/>
            <person name="Lohr M."/>
            <person name="Lopez P.J."/>
            <person name="Martens C."/>
            <person name="Maumus F."/>
            <person name="Michel G."/>
            <person name="Miranda-Saavedra D."/>
            <person name="Morales J."/>
            <person name="Moreau H."/>
            <person name="Motomura T."/>
            <person name="Nagasato C."/>
            <person name="Napoli C.A."/>
            <person name="Nelson D.R."/>
            <person name="Nyvall-Collen P."/>
            <person name="Peters A.F."/>
            <person name="Pommier C."/>
            <person name="Potin P."/>
            <person name="Poulain J."/>
            <person name="Quesneville H."/>
            <person name="Read B."/>
            <person name="Rensing S.A."/>
            <person name="Ritter A."/>
            <person name="Rousvoal S."/>
            <person name="Samanta M."/>
            <person name="Samson G."/>
            <person name="Schroeder D.C."/>
            <person name="Segurens B."/>
            <person name="Strittmatter M."/>
            <person name="Tonon T."/>
            <person name="Tregear J.W."/>
            <person name="Valentin K."/>
            <person name="von Dassow P."/>
            <person name="Yamagishi T."/>
            <person name="Van de Peer Y."/>
            <person name="Wincker P."/>
        </authorList>
    </citation>
    <scope>NUCLEOTIDE SEQUENCE [LARGE SCALE GENOMIC DNA]</scope>
    <source>
        <strain evidence="13">Ec32 / CCAP1310/4</strain>
    </source>
</reference>
<dbReference type="Pfam" id="PF00076">
    <property type="entry name" value="RRM_1"/>
    <property type="match status" value="1"/>
</dbReference>
<dbReference type="GO" id="GO:0005634">
    <property type="term" value="C:nucleus"/>
    <property type="evidence" value="ECO:0007669"/>
    <property type="project" value="UniProtKB-SubCell"/>
</dbReference>
<dbReference type="CDD" id="cd12235">
    <property type="entry name" value="RRM_PPIL4"/>
    <property type="match status" value="1"/>
</dbReference>
<comment type="similarity">
    <text evidence="8">Belongs to the cyclophilin-type PPIase family. PPIL4 subfamily.</text>
</comment>
<dbReference type="PANTHER" id="PTHR45843:SF1">
    <property type="entry name" value="PEPTIDYL-PROLYL CIS-TRANS ISOMERASE-LIKE 4"/>
    <property type="match status" value="1"/>
</dbReference>
<comment type="function">
    <text evidence="8">PPIases accelerate the folding of proteins. It catalyzes the cis-trans isomerization of proline imidic peptide bonds in oligopeptides.</text>
</comment>
<dbReference type="InParanoid" id="D7FHH9"/>
<evidence type="ECO:0000256" key="4">
    <source>
        <dbReference type="ARBA" id="ARBA00023110"/>
    </source>
</evidence>
<evidence type="ECO:0000256" key="1">
    <source>
        <dbReference type="ARBA" id="ARBA00000971"/>
    </source>
</evidence>
<evidence type="ECO:0000256" key="6">
    <source>
        <dbReference type="ARBA" id="ARBA00023242"/>
    </source>
</evidence>
<organism evidence="12 13">
    <name type="scientific">Ectocarpus siliculosus</name>
    <name type="common">Brown alga</name>
    <name type="synonym">Conferva siliculosa</name>
    <dbReference type="NCBI Taxonomy" id="2880"/>
    <lineage>
        <taxon>Eukaryota</taxon>
        <taxon>Sar</taxon>
        <taxon>Stramenopiles</taxon>
        <taxon>Ochrophyta</taxon>
        <taxon>PX clade</taxon>
        <taxon>Phaeophyceae</taxon>
        <taxon>Ectocarpales</taxon>
        <taxon>Ectocarpaceae</taxon>
        <taxon>Ectocarpus</taxon>
    </lineage>
</organism>
<sequence length="599" mass="66546">MCPFPLVVCVEMSVMIETSLGEVVVDLFCEDAPLAAKNFLKLCKIKYYNGCLFYNVQQNFMIQAGDPTATGKGGTSVYGLMYGEQARFFEDEISATSRKHDEAGLLSMANMGVPNSNGSQFFFSMRGDDMQHLDGKHTVFAKVMEGMETLEEINGQFCDDNGRPYRDIRILHTYVLDDPFDDPPQLVVPDESPLRDRPEEEKVALRLGALDKVSLEADERTELEREKQLREKTARSNAVVLEMIGDLPDADMKPPENVLFVCKLNPVTTDDDLEIIFTRFGTCRAEICRDHITGDSLNYAFVEFEAIESCEEAFKKMNNVLIDDRRIRVDFSQSVAKEWSKYKGRAQGGQKLASGKGGKPAQQPQQNNTQRDGHASGGGHGAAGQHRKSKWGNAPVSGGVAHVVGKPPSENRRGGDATSHRQDGGRNREGQSAASGRGNNETVGGGGHGRRREEDRRGGRGDRRDGRSDGRRGDGRRKDDGGDRRHGGDDGGGRRSRDDESERRERRDEASRGGDGRHGGSRHSRARGGEDRRAEDEGRNGGGHSKNDDRGHRDDSHRGSRERGHGGGDDRSKRHDRSRSRSREKHRRRGGSRDRRSKR</sequence>
<evidence type="ECO:0000256" key="7">
    <source>
        <dbReference type="PROSITE-ProRule" id="PRU00176"/>
    </source>
</evidence>
<dbReference type="OrthoDB" id="2083at2759"/>
<feature type="compositionally biased region" description="Polar residues" evidence="9">
    <location>
        <begin position="430"/>
        <end position="442"/>
    </location>
</feature>
<dbReference type="AlphaFoldDB" id="D7FHH9"/>
<dbReference type="PROSITE" id="PS50072">
    <property type="entry name" value="CSA_PPIASE_2"/>
    <property type="match status" value="1"/>
</dbReference>
<evidence type="ECO:0000256" key="2">
    <source>
        <dbReference type="ARBA" id="ARBA00004123"/>
    </source>
</evidence>
<feature type="compositionally biased region" description="Basic residues" evidence="9">
    <location>
        <begin position="574"/>
        <end position="599"/>
    </location>
</feature>
<dbReference type="STRING" id="2880.D7FHH9"/>
<feature type="domain" description="RRM" evidence="11">
    <location>
        <begin position="257"/>
        <end position="334"/>
    </location>
</feature>
<protein>
    <recommendedName>
        <fullName evidence="8">Peptidyl-prolyl cis-trans isomerase</fullName>
        <shortName evidence="8">PPIase</shortName>
        <ecNumber evidence="8">5.2.1.8</ecNumber>
    </recommendedName>
</protein>
<proteinExistence type="inferred from homology"/>
<dbReference type="InterPro" id="IPR012677">
    <property type="entry name" value="Nucleotide-bd_a/b_plait_sf"/>
</dbReference>
<dbReference type="Gene3D" id="3.30.70.330">
    <property type="match status" value="1"/>
</dbReference>
<keyword evidence="5 8" id="KW-0413">Isomerase</keyword>
<evidence type="ECO:0000256" key="9">
    <source>
        <dbReference type="SAM" id="MobiDB-lite"/>
    </source>
</evidence>
<feature type="compositionally biased region" description="Basic and acidic residues" evidence="9">
    <location>
        <begin position="527"/>
        <end position="573"/>
    </location>
</feature>
<dbReference type="Gene3D" id="2.40.100.10">
    <property type="entry name" value="Cyclophilin-like"/>
    <property type="match status" value="1"/>
</dbReference>
<dbReference type="GO" id="GO:0003755">
    <property type="term" value="F:peptidyl-prolyl cis-trans isomerase activity"/>
    <property type="evidence" value="ECO:0007669"/>
    <property type="project" value="UniProtKB-UniRule"/>
</dbReference>
<dbReference type="PRINTS" id="PR00153">
    <property type="entry name" value="CSAPPISMRASE"/>
</dbReference>
<name>D7FHH9_ECTSI</name>
<dbReference type="PROSITE" id="PS50102">
    <property type="entry name" value="RRM"/>
    <property type="match status" value="1"/>
</dbReference>
<evidence type="ECO:0000313" key="13">
    <source>
        <dbReference type="Proteomes" id="UP000002630"/>
    </source>
</evidence>
<accession>D7FHH9</accession>
<dbReference type="InterPro" id="IPR000504">
    <property type="entry name" value="RRM_dom"/>
</dbReference>
<dbReference type="eggNOG" id="KOG0415">
    <property type="taxonomic scope" value="Eukaryota"/>
</dbReference>
<dbReference type="PANTHER" id="PTHR45843">
    <property type="entry name" value="PEPTIDYL-PROLYL CIS-TRANS ISOMERASE-LIKE 4"/>
    <property type="match status" value="1"/>
</dbReference>
<dbReference type="InterPro" id="IPR035542">
    <property type="entry name" value="CRIP"/>
</dbReference>
<dbReference type="InterPro" id="IPR029000">
    <property type="entry name" value="Cyclophilin-like_dom_sf"/>
</dbReference>
<dbReference type="SMART" id="SM00360">
    <property type="entry name" value="RRM"/>
    <property type="match status" value="1"/>
</dbReference>
<evidence type="ECO:0000259" key="11">
    <source>
        <dbReference type="PROSITE" id="PS50102"/>
    </source>
</evidence>
<dbReference type="InterPro" id="IPR002130">
    <property type="entry name" value="Cyclophilin-type_PPIase_dom"/>
</dbReference>
<feature type="region of interest" description="Disordered" evidence="9">
    <location>
        <begin position="340"/>
        <end position="599"/>
    </location>
</feature>
<evidence type="ECO:0000259" key="10">
    <source>
        <dbReference type="PROSITE" id="PS50072"/>
    </source>
</evidence>
<evidence type="ECO:0000256" key="8">
    <source>
        <dbReference type="RuleBase" id="RU365081"/>
    </source>
</evidence>
<comment type="subcellular location">
    <subcellularLocation>
        <location evidence="2 8">Nucleus</location>
    </subcellularLocation>
</comment>
<dbReference type="FunFam" id="2.40.100.10:FF:000015">
    <property type="entry name" value="Peptidyl-prolyl cis-trans isomerase"/>
    <property type="match status" value="1"/>
</dbReference>
<evidence type="ECO:0000256" key="3">
    <source>
        <dbReference type="ARBA" id="ARBA00022884"/>
    </source>
</evidence>
<dbReference type="Pfam" id="PF00160">
    <property type="entry name" value="Pro_isomerase"/>
    <property type="match status" value="1"/>
</dbReference>
<keyword evidence="4 8" id="KW-0697">Rotamase</keyword>
<keyword evidence="13" id="KW-1185">Reference proteome</keyword>
<feature type="compositionally biased region" description="Basic and acidic residues" evidence="9">
    <location>
        <begin position="409"/>
        <end position="429"/>
    </location>
</feature>
<dbReference type="GO" id="GO:0003723">
    <property type="term" value="F:RNA binding"/>
    <property type="evidence" value="ECO:0007669"/>
    <property type="project" value="UniProtKB-UniRule"/>
</dbReference>